<keyword evidence="2" id="KW-1185">Reference proteome</keyword>
<proteinExistence type="predicted"/>
<dbReference type="RefSeq" id="WP_176757855.1">
    <property type="nucleotide sequence ID" value="NZ_FMZA01000006.1"/>
</dbReference>
<evidence type="ECO:0000313" key="2">
    <source>
        <dbReference type="Proteomes" id="UP000199387"/>
    </source>
</evidence>
<dbReference type="Pfam" id="PF10704">
    <property type="entry name" value="DUF2508"/>
    <property type="match status" value="1"/>
</dbReference>
<evidence type="ECO:0008006" key="3">
    <source>
        <dbReference type="Google" id="ProtNLM"/>
    </source>
</evidence>
<organism evidence="1 2">
    <name type="scientific">Melghirimyces thermohalophilus</name>
    <dbReference type="NCBI Taxonomy" id="1236220"/>
    <lineage>
        <taxon>Bacteria</taxon>
        <taxon>Bacillati</taxon>
        <taxon>Bacillota</taxon>
        <taxon>Bacilli</taxon>
        <taxon>Bacillales</taxon>
        <taxon>Thermoactinomycetaceae</taxon>
        <taxon>Melghirimyces</taxon>
    </lineage>
</organism>
<sequence>MGLFPKGKERKSSYEKICHEVDQIHQEWEYAKRQLDDVTDPDLVDSAIYHLKAVEKRYIFLIKELKAYKSQAM</sequence>
<dbReference type="Proteomes" id="UP000199387">
    <property type="component" value="Unassembled WGS sequence"/>
</dbReference>
<reference evidence="1 2" key="1">
    <citation type="submission" date="2016-10" db="EMBL/GenBank/DDBJ databases">
        <authorList>
            <person name="de Groot N.N."/>
        </authorList>
    </citation>
    <scope>NUCLEOTIDE SEQUENCE [LARGE SCALE GENOMIC DNA]</scope>
    <source>
        <strain evidence="1 2">DSM 45514</strain>
    </source>
</reference>
<dbReference type="STRING" id="1236220.SAMN04488112_106132"/>
<protein>
    <recommendedName>
        <fullName evidence="3">DUF2508 domain-containing protein</fullName>
    </recommendedName>
</protein>
<dbReference type="EMBL" id="FMZA01000006">
    <property type="protein sequence ID" value="SDC33836.1"/>
    <property type="molecule type" value="Genomic_DNA"/>
</dbReference>
<dbReference type="AlphaFoldDB" id="A0A1G6KTZ2"/>
<evidence type="ECO:0000313" key="1">
    <source>
        <dbReference type="EMBL" id="SDC33836.1"/>
    </source>
</evidence>
<gene>
    <name evidence="1" type="ORF">SAMN04488112_106132</name>
</gene>
<accession>A0A1G6KTZ2</accession>
<dbReference type="InterPro" id="IPR019644">
    <property type="entry name" value="DUF2508"/>
</dbReference>
<name>A0A1G6KTZ2_9BACL</name>